<evidence type="ECO:0000259" key="5">
    <source>
        <dbReference type="Pfam" id="PF07992"/>
    </source>
</evidence>
<keyword evidence="3" id="KW-0274">FAD</keyword>
<dbReference type="SUPFAM" id="SSF51905">
    <property type="entry name" value="FAD/NAD(P)-binding domain"/>
    <property type="match status" value="1"/>
</dbReference>
<accession>A0A2A9NFL7</accession>
<reference evidence="6 7" key="1">
    <citation type="submission" date="2014-02" db="EMBL/GenBank/DDBJ databases">
        <title>Transposable element dynamics among asymbiotic and ectomycorrhizal Amanita fungi.</title>
        <authorList>
            <consortium name="DOE Joint Genome Institute"/>
            <person name="Hess J."/>
            <person name="Skrede I."/>
            <person name="Wolfe B."/>
            <person name="LaButti K."/>
            <person name="Ohm R.A."/>
            <person name="Grigoriev I.V."/>
            <person name="Pringle A."/>
        </authorList>
    </citation>
    <scope>NUCLEOTIDE SEQUENCE [LARGE SCALE GENOMIC DNA]</scope>
    <source>
        <strain evidence="6 7">SKay4041</strain>
    </source>
</reference>
<comment type="similarity">
    <text evidence="1">Belongs to the FAD-dependent oxidoreductase family.</text>
</comment>
<dbReference type="PANTHER" id="PTHR43735:SF3">
    <property type="entry name" value="FERROPTOSIS SUPPRESSOR PROTEIN 1"/>
    <property type="match status" value="1"/>
</dbReference>
<dbReference type="PRINTS" id="PR00368">
    <property type="entry name" value="FADPNR"/>
</dbReference>
<keyword evidence="4" id="KW-0560">Oxidoreductase</keyword>
<evidence type="ECO:0000313" key="6">
    <source>
        <dbReference type="EMBL" id="PFH49805.1"/>
    </source>
</evidence>
<dbReference type="GO" id="GO:0005737">
    <property type="term" value="C:cytoplasm"/>
    <property type="evidence" value="ECO:0007669"/>
    <property type="project" value="TreeGrafter"/>
</dbReference>
<dbReference type="PRINTS" id="PR00411">
    <property type="entry name" value="PNDRDTASEI"/>
</dbReference>
<dbReference type="InterPro" id="IPR023753">
    <property type="entry name" value="FAD/NAD-binding_dom"/>
</dbReference>
<dbReference type="Proteomes" id="UP000242287">
    <property type="component" value="Unassembled WGS sequence"/>
</dbReference>
<dbReference type="EMBL" id="KZ302019">
    <property type="protein sequence ID" value="PFH49805.1"/>
    <property type="molecule type" value="Genomic_DNA"/>
</dbReference>
<dbReference type="Gene3D" id="3.50.50.100">
    <property type="match status" value="1"/>
</dbReference>
<dbReference type="InterPro" id="IPR036188">
    <property type="entry name" value="FAD/NAD-bd_sf"/>
</dbReference>
<dbReference type="OrthoDB" id="202203at2759"/>
<gene>
    <name evidence="6" type="ORF">AMATHDRAFT_146753</name>
</gene>
<sequence length="376" mass="40915">MSKKNDDKRHIVIVGAGGGGTAVARSLSAKLDPSNYRITMINPRSHYVALPATIRMAVYDVDKIDERAFVPLDRVFLNGNGTLLQDKVKAIEKNKENGGRVLLESGEYVDFDVLVLSPGSIWGGPIAFPEGEQETKEFIKTGRDAFKGAQDIVIAGGGAIGIELAGEIKDAWPTKNVTIVHGNGALLNKSYPDKFRKRAEQRVRAHDVHLVLDDFVDTFEPTNGIIKTRKGVELRADLVVSARGPRPNTAFIGSSLGADVLSDGGFVKILPTFQLPNYLEIFAIGDIIDWPEQKQLLKAVQHAAIVTSNIQAYMSDHGTKLKQYKGQSETIVITVGKNGGVSYIGILWGIIVGDWLTRLVKSKNVLVNELRGGVGY</sequence>
<evidence type="ECO:0000256" key="4">
    <source>
        <dbReference type="ARBA" id="ARBA00023002"/>
    </source>
</evidence>
<dbReference type="PANTHER" id="PTHR43735">
    <property type="entry name" value="APOPTOSIS-INDUCING FACTOR 1"/>
    <property type="match status" value="1"/>
</dbReference>
<dbReference type="Pfam" id="PF07992">
    <property type="entry name" value="Pyr_redox_2"/>
    <property type="match status" value="1"/>
</dbReference>
<dbReference type="GO" id="GO:0004174">
    <property type="term" value="F:electron-transferring-flavoprotein dehydrogenase activity"/>
    <property type="evidence" value="ECO:0007669"/>
    <property type="project" value="TreeGrafter"/>
</dbReference>
<keyword evidence="2" id="KW-0285">Flavoprotein</keyword>
<organism evidence="6 7">
    <name type="scientific">Amanita thiersii Skay4041</name>
    <dbReference type="NCBI Taxonomy" id="703135"/>
    <lineage>
        <taxon>Eukaryota</taxon>
        <taxon>Fungi</taxon>
        <taxon>Dikarya</taxon>
        <taxon>Basidiomycota</taxon>
        <taxon>Agaricomycotina</taxon>
        <taxon>Agaricomycetes</taxon>
        <taxon>Agaricomycetidae</taxon>
        <taxon>Agaricales</taxon>
        <taxon>Pluteineae</taxon>
        <taxon>Amanitaceae</taxon>
        <taxon>Amanita</taxon>
    </lineage>
</organism>
<feature type="domain" description="FAD/NAD(P)-binding" evidence="5">
    <location>
        <begin position="10"/>
        <end position="299"/>
    </location>
</feature>
<name>A0A2A9NFL7_9AGAR</name>
<evidence type="ECO:0000256" key="2">
    <source>
        <dbReference type="ARBA" id="ARBA00022630"/>
    </source>
</evidence>
<protein>
    <recommendedName>
        <fullName evidence="5">FAD/NAD(P)-binding domain-containing protein</fullName>
    </recommendedName>
</protein>
<evidence type="ECO:0000256" key="3">
    <source>
        <dbReference type="ARBA" id="ARBA00022827"/>
    </source>
</evidence>
<keyword evidence="7" id="KW-1185">Reference proteome</keyword>
<dbReference type="STRING" id="703135.A0A2A9NFL7"/>
<dbReference type="GO" id="GO:0050660">
    <property type="term" value="F:flavin adenine dinucleotide binding"/>
    <property type="evidence" value="ECO:0007669"/>
    <property type="project" value="TreeGrafter"/>
</dbReference>
<evidence type="ECO:0000256" key="1">
    <source>
        <dbReference type="ARBA" id="ARBA00006442"/>
    </source>
</evidence>
<proteinExistence type="inferred from homology"/>
<dbReference type="AlphaFoldDB" id="A0A2A9NFL7"/>
<evidence type="ECO:0000313" key="7">
    <source>
        <dbReference type="Proteomes" id="UP000242287"/>
    </source>
</evidence>